<accession>A0ABY4BT14</accession>
<dbReference type="PANTHER" id="PTHR34610">
    <property type="entry name" value="SSL7007 PROTEIN"/>
    <property type="match status" value="1"/>
</dbReference>
<dbReference type="InterPro" id="IPR029060">
    <property type="entry name" value="PIN-like_dom_sf"/>
</dbReference>
<reference evidence="2 3" key="1">
    <citation type="submission" date="2022-03" db="EMBL/GenBank/DDBJ databases">
        <title>Chryseobacterium sp. isolated from particulate matters in swine house.</title>
        <authorList>
            <person name="Won M."/>
            <person name="Kim S.-J."/>
            <person name="Kwon S.-W."/>
        </authorList>
    </citation>
    <scope>NUCLEOTIDE SEQUENCE [LARGE SCALE GENOMIC DNA]</scope>
    <source>
        <strain evidence="2 3">SC2-2</strain>
    </source>
</reference>
<sequence>MKVVLDTNVLLIAVSRKSRFHKIFSSLVDGEYTICITDDILFEYEEILKKYLDGVVAESIMEIFENAQNVIWINKYFKWNLITEDPDDNKFVDCAIA</sequence>
<feature type="domain" description="PIN" evidence="1">
    <location>
        <begin position="2"/>
        <end position="97"/>
    </location>
</feature>
<dbReference type="SUPFAM" id="SSF88723">
    <property type="entry name" value="PIN domain-like"/>
    <property type="match status" value="1"/>
</dbReference>
<evidence type="ECO:0000313" key="2">
    <source>
        <dbReference type="EMBL" id="UOE40856.1"/>
    </source>
</evidence>
<name>A0ABY4BT14_9FLAO</name>
<organism evidence="2 3">
    <name type="scientific">Chryseobacterium suipulveris</name>
    <dbReference type="NCBI Taxonomy" id="2929800"/>
    <lineage>
        <taxon>Bacteria</taxon>
        <taxon>Pseudomonadati</taxon>
        <taxon>Bacteroidota</taxon>
        <taxon>Flavobacteriia</taxon>
        <taxon>Flavobacteriales</taxon>
        <taxon>Weeksellaceae</taxon>
        <taxon>Chryseobacterium group</taxon>
        <taxon>Chryseobacterium</taxon>
    </lineage>
</organism>
<dbReference type="InterPro" id="IPR002850">
    <property type="entry name" value="PIN_toxin-like"/>
</dbReference>
<gene>
    <name evidence="2" type="ORF">MTP09_13270</name>
</gene>
<dbReference type="EMBL" id="CP094532">
    <property type="protein sequence ID" value="UOE40856.1"/>
    <property type="molecule type" value="Genomic_DNA"/>
</dbReference>
<dbReference type="InterPro" id="IPR002716">
    <property type="entry name" value="PIN_dom"/>
</dbReference>
<evidence type="ECO:0000313" key="3">
    <source>
        <dbReference type="Proteomes" id="UP000831460"/>
    </source>
</evidence>
<proteinExistence type="predicted"/>
<keyword evidence="3" id="KW-1185">Reference proteome</keyword>
<dbReference type="NCBIfam" id="TIGR00305">
    <property type="entry name" value="putative toxin-antitoxin system toxin component, PIN family"/>
    <property type="match status" value="1"/>
</dbReference>
<dbReference type="Proteomes" id="UP000831460">
    <property type="component" value="Chromosome"/>
</dbReference>
<dbReference type="PANTHER" id="PTHR34610:SF3">
    <property type="entry name" value="SSL7007 PROTEIN"/>
    <property type="match status" value="1"/>
</dbReference>
<evidence type="ECO:0000259" key="1">
    <source>
        <dbReference type="Pfam" id="PF13470"/>
    </source>
</evidence>
<protein>
    <submittedName>
        <fullName evidence="2">Toxin-antitoxin system toxin component, PIN family</fullName>
    </submittedName>
</protein>
<dbReference type="Pfam" id="PF13470">
    <property type="entry name" value="PIN_3"/>
    <property type="match status" value="1"/>
</dbReference>
<dbReference type="RefSeq" id="WP_243548888.1">
    <property type="nucleotide sequence ID" value="NZ_CP094532.1"/>
</dbReference>
<dbReference type="Gene3D" id="3.40.50.1010">
    <property type="entry name" value="5'-nuclease"/>
    <property type="match status" value="1"/>
</dbReference>